<dbReference type="GO" id="GO:0003677">
    <property type="term" value="F:DNA binding"/>
    <property type="evidence" value="ECO:0007669"/>
    <property type="project" value="UniProtKB-UniRule"/>
</dbReference>
<dbReference type="HOGENOM" id="CLU_038149_2_1_9"/>
<comment type="subunit">
    <text evidence="10">Forms a ring-shaped head-to-tail homodimer around DNA.</text>
</comment>
<dbReference type="Proteomes" id="UP000004828">
    <property type="component" value="Unassembled WGS sequence"/>
</dbReference>
<dbReference type="PIRSF" id="PIRSF000804">
    <property type="entry name" value="DNA_pol_III_b"/>
    <property type="match status" value="1"/>
</dbReference>
<reference evidence="14 15" key="1">
    <citation type="submission" date="2009-08" db="EMBL/GenBank/DDBJ databases">
        <authorList>
            <person name="Weinstock G."/>
            <person name="Sodergren E."/>
            <person name="Clifton S."/>
            <person name="Fulton L."/>
            <person name="Fulton B."/>
            <person name="Courtney L."/>
            <person name="Fronick C."/>
            <person name="Harrison M."/>
            <person name="Strong C."/>
            <person name="Farmer C."/>
            <person name="Delahaunty K."/>
            <person name="Markovic C."/>
            <person name="Hall O."/>
            <person name="Minx P."/>
            <person name="Tomlinson C."/>
            <person name="Mitreva M."/>
            <person name="Nelson J."/>
            <person name="Hou S."/>
            <person name="Wollam A."/>
            <person name="Pepin K.H."/>
            <person name="Johnson M."/>
            <person name="Bhonagiri V."/>
            <person name="Nash W.E."/>
            <person name="Warren W."/>
            <person name="Chinwalla A."/>
            <person name="Mardis E.R."/>
            <person name="Wilson R.K."/>
        </authorList>
    </citation>
    <scope>NUCLEOTIDE SEQUENCE [LARGE SCALE GENOMIC DNA]</scope>
    <source>
        <strain evidence="14 15">L1-82</strain>
    </source>
</reference>
<dbReference type="CDD" id="cd00140">
    <property type="entry name" value="beta_clamp"/>
    <property type="match status" value="1"/>
</dbReference>
<evidence type="ECO:0000256" key="2">
    <source>
        <dbReference type="ARBA" id="ARBA00010752"/>
    </source>
</evidence>
<dbReference type="InterPro" id="IPR022635">
    <property type="entry name" value="DNA_polIII_beta_C"/>
</dbReference>
<evidence type="ECO:0000256" key="6">
    <source>
        <dbReference type="ARBA" id="ARBA00022695"/>
    </source>
</evidence>
<gene>
    <name evidence="14" type="primary">dnaN</name>
    <name evidence="14" type="ORF">ROSINTL182_07643</name>
</gene>
<dbReference type="InterPro" id="IPR022637">
    <property type="entry name" value="DNA_polIII_beta_cen"/>
</dbReference>
<dbReference type="SUPFAM" id="SSF55979">
    <property type="entry name" value="DNA clamp"/>
    <property type="match status" value="3"/>
</dbReference>
<dbReference type="GO" id="GO:0003887">
    <property type="term" value="F:DNA-directed DNA polymerase activity"/>
    <property type="evidence" value="ECO:0007669"/>
    <property type="project" value="UniProtKB-UniRule"/>
</dbReference>
<dbReference type="PANTHER" id="PTHR30478">
    <property type="entry name" value="DNA POLYMERASE III SUBUNIT BETA"/>
    <property type="match status" value="1"/>
</dbReference>
<keyword evidence="8 10" id="KW-0239">DNA-directed DNA polymerase</keyword>
<dbReference type="PANTHER" id="PTHR30478:SF0">
    <property type="entry name" value="BETA SLIDING CLAMP"/>
    <property type="match status" value="1"/>
</dbReference>
<name>C7GCK5_9FIRM</name>
<comment type="similarity">
    <text evidence="2 10">Belongs to the beta sliding clamp family.</text>
</comment>
<accession>C7GCK5</accession>
<comment type="function">
    <text evidence="10">Confers DNA tethering and processivity to DNA polymerases and other proteins. Acts as a clamp, forming a ring around DNA (a reaction catalyzed by the clamp-loading complex) which diffuses in an ATP-independent manner freely and bidirectionally along dsDNA. Initially characterized for its ability to contact the catalytic subunit of DNA polymerase III (Pol III), a complex, multichain enzyme responsible for most of the replicative synthesis in bacteria; Pol III exhibits 3'-5' exonuclease proofreading activity. The beta chain is required for initiation of replication as well as for processivity of DNA replication.</text>
</comment>
<dbReference type="SMART" id="SM00480">
    <property type="entry name" value="POL3Bc"/>
    <property type="match status" value="1"/>
</dbReference>
<proteinExistence type="inferred from homology"/>
<keyword evidence="5 10" id="KW-0808">Transferase</keyword>
<feature type="domain" description="DNA polymerase III beta sliding clamp C-terminal" evidence="13">
    <location>
        <begin position="265"/>
        <end position="380"/>
    </location>
</feature>
<keyword evidence="7 10" id="KW-0235">DNA replication</keyword>
<sequence>MNTFWRATTFHQEGVIYNMKLICSKSNLLHGVNIVSKAVPTRTTMAILECILIDASANEIKLTANDMELGIETKIEGEIAERGVIALDAKIFSEIVRKLPDSDVTIETDASFKTTITCEKAKFNIVGKSGDDFSYIPYIERNEPIVMSQFTLKEVIRQTIFSIADNDNNKLMTGELFEIEENDLKVVSLDGHRISIRNIELKNNYSHKKVVVPGKTLQEVSKILPGSAEDEVSIFLTDNHIVFEFENTTVVSRLIEGEYFKIEQMLSSDYETKVKINKRELLDCIDRATLLVKEGDKKPIIMNITDGTMELKINSFIGSMNEDIDIAKEGKDILIGFNPKFFIDALRVIDEEEVTLYMVNPKAPCFIKDDEGTFIYLILPVNFNAAAN</sequence>
<feature type="domain" description="DNA polymerase III beta sliding clamp central" evidence="12">
    <location>
        <begin position="148"/>
        <end position="259"/>
    </location>
</feature>
<comment type="subcellular location">
    <subcellularLocation>
        <location evidence="1 10">Cytoplasm</location>
    </subcellularLocation>
</comment>
<evidence type="ECO:0000256" key="5">
    <source>
        <dbReference type="ARBA" id="ARBA00022679"/>
    </source>
</evidence>
<dbReference type="Gene3D" id="3.10.150.10">
    <property type="entry name" value="DNA Polymerase III, subunit A, domain 2"/>
    <property type="match status" value="2"/>
</dbReference>
<evidence type="ECO:0000313" key="14">
    <source>
        <dbReference type="EMBL" id="EEV00442.1"/>
    </source>
</evidence>
<dbReference type="GO" id="GO:0006271">
    <property type="term" value="P:DNA strand elongation involved in DNA replication"/>
    <property type="evidence" value="ECO:0007669"/>
    <property type="project" value="TreeGrafter"/>
</dbReference>
<keyword evidence="4 10" id="KW-0963">Cytoplasm</keyword>
<comment type="caution">
    <text evidence="14">The sequence shown here is derived from an EMBL/GenBank/DDBJ whole genome shotgun (WGS) entry which is preliminary data.</text>
</comment>
<keyword evidence="9" id="KW-0238">DNA-binding</keyword>
<dbReference type="InterPro" id="IPR022634">
    <property type="entry name" value="DNA_polIII_beta_N"/>
</dbReference>
<evidence type="ECO:0000313" key="15">
    <source>
        <dbReference type="Proteomes" id="UP000004828"/>
    </source>
</evidence>
<organism evidence="14 15">
    <name type="scientific">Roseburia intestinalis L1-82</name>
    <dbReference type="NCBI Taxonomy" id="536231"/>
    <lineage>
        <taxon>Bacteria</taxon>
        <taxon>Bacillati</taxon>
        <taxon>Bacillota</taxon>
        <taxon>Clostridia</taxon>
        <taxon>Lachnospirales</taxon>
        <taxon>Lachnospiraceae</taxon>
        <taxon>Roseburia</taxon>
    </lineage>
</organism>
<evidence type="ECO:0000259" key="12">
    <source>
        <dbReference type="Pfam" id="PF02767"/>
    </source>
</evidence>
<protein>
    <recommendedName>
        <fullName evidence="3 10">Beta sliding clamp</fullName>
    </recommendedName>
</protein>
<dbReference type="InterPro" id="IPR046938">
    <property type="entry name" value="DNA_clamp_sf"/>
</dbReference>
<dbReference type="Pfam" id="PF02768">
    <property type="entry name" value="DNA_pol3_beta_3"/>
    <property type="match status" value="1"/>
</dbReference>
<dbReference type="GO" id="GO:0008408">
    <property type="term" value="F:3'-5' exonuclease activity"/>
    <property type="evidence" value="ECO:0007669"/>
    <property type="project" value="InterPro"/>
</dbReference>
<dbReference type="AlphaFoldDB" id="C7GCK5"/>
<evidence type="ECO:0000256" key="4">
    <source>
        <dbReference type="ARBA" id="ARBA00022490"/>
    </source>
</evidence>
<evidence type="ECO:0000259" key="11">
    <source>
        <dbReference type="Pfam" id="PF00712"/>
    </source>
</evidence>
<dbReference type="GO" id="GO:0009360">
    <property type="term" value="C:DNA polymerase III complex"/>
    <property type="evidence" value="ECO:0007669"/>
    <property type="project" value="InterPro"/>
</dbReference>
<evidence type="ECO:0000256" key="9">
    <source>
        <dbReference type="ARBA" id="ARBA00023125"/>
    </source>
</evidence>
<evidence type="ECO:0000256" key="8">
    <source>
        <dbReference type="ARBA" id="ARBA00022932"/>
    </source>
</evidence>
<evidence type="ECO:0000256" key="10">
    <source>
        <dbReference type="PIRNR" id="PIRNR000804"/>
    </source>
</evidence>
<keyword evidence="6 10" id="KW-0548">Nucleotidyltransferase</keyword>
<dbReference type="InterPro" id="IPR001001">
    <property type="entry name" value="DNA_polIII_beta"/>
</dbReference>
<dbReference type="Pfam" id="PF00712">
    <property type="entry name" value="DNA_pol3_beta"/>
    <property type="match status" value="1"/>
</dbReference>
<evidence type="ECO:0000259" key="13">
    <source>
        <dbReference type="Pfam" id="PF02768"/>
    </source>
</evidence>
<dbReference type="Pfam" id="PF02767">
    <property type="entry name" value="DNA_pol3_beta_2"/>
    <property type="match status" value="1"/>
</dbReference>
<evidence type="ECO:0000256" key="7">
    <source>
        <dbReference type="ARBA" id="ARBA00022705"/>
    </source>
</evidence>
<dbReference type="EMBL" id="ABYJ02000122">
    <property type="protein sequence ID" value="EEV00442.1"/>
    <property type="molecule type" value="Genomic_DNA"/>
</dbReference>
<dbReference type="NCBIfam" id="TIGR00663">
    <property type="entry name" value="dnan"/>
    <property type="match status" value="1"/>
</dbReference>
<evidence type="ECO:0000256" key="3">
    <source>
        <dbReference type="ARBA" id="ARBA00021035"/>
    </source>
</evidence>
<evidence type="ECO:0000256" key="1">
    <source>
        <dbReference type="ARBA" id="ARBA00004496"/>
    </source>
</evidence>
<feature type="domain" description="DNA polymerase III beta sliding clamp N-terminal" evidence="11">
    <location>
        <begin position="19"/>
        <end position="136"/>
    </location>
</feature>
<dbReference type="GO" id="GO:0005737">
    <property type="term" value="C:cytoplasm"/>
    <property type="evidence" value="ECO:0007669"/>
    <property type="project" value="UniProtKB-SubCell"/>
</dbReference>